<feature type="domain" description="BF1531-like N-terminal" evidence="1">
    <location>
        <begin position="64"/>
        <end position="258"/>
    </location>
</feature>
<evidence type="ECO:0000313" key="3">
    <source>
        <dbReference type="Proteomes" id="UP001589833"/>
    </source>
</evidence>
<dbReference type="NCBIfam" id="TIGR01681">
    <property type="entry name" value="HAD-SF-IIIC"/>
    <property type="match status" value="1"/>
</dbReference>
<dbReference type="InterPro" id="IPR016181">
    <property type="entry name" value="Acyl_CoA_acyltransferase"/>
</dbReference>
<dbReference type="Proteomes" id="UP001589833">
    <property type="component" value="Unassembled WGS sequence"/>
</dbReference>
<dbReference type="SUPFAM" id="SSF55729">
    <property type="entry name" value="Acyl-CoA N-acyltransferases (Nat)"/>
    <property type="match status" value="1"/>
</dbReference>
<organism evidence="2 3">
    <name type="scientific">Halalkalibacter alkalisediminis</name>
    <dbReference type="NCBI Taxonomy" id="935616"/>
    <lineage>
        <taxon>Bacteria</taxon>
        <taxon>Bacillati</taxon>
        <taxon>Bacillota</taxon>
        <taxon>Bacilli</taxon>
        <taxon>Bacillales</taxon>
        <taxon>Bacillaceae</taxon>
        <taxon>Halalkalibacter</taxon>
    </lineage>
</organism>
<dbReference type="InterPro" id="IPR036412">
    <property type="entry name" value="HAD-like_sf"/>
</dbReference>
<keyword evidence="3" id="KW-1185">Reference proteome</keyword>
<evidence type="ECO:0000259" key="1">
    <source>
        <dbReference type="Pfam" id="PF21211"/>
    </source>
</evidence>
<dbReference type="NCBIfam" id="TIGR01686">
    <property type="entry name" value="FkbH"/>
    <property type="match status" value="1"/>
</dbReference>
<gene>
    <name evidence="2" type="ORF">ACFFH4_27250</name>
</gene>
<dbReference type="InterPro" id="IPR010037">
    <property type="entry name" value="FkbH_domain"/>
</dbReference>
<sequence length="623" mass="71766">MNTRTVRPMNERELFKQIKSCIDQQAPGMSHKLKQLLFDLESPIQKNKVGKLLRKWKQGRVHAKIAIVGNHTTDGLEHALTFDAAKREINVEVLTTGYGQWAVQMLQSGSELDEFNGDLTVCTLDESVIYQHLQTNDWSVETIDKALRTAIVEINHIIKTFAYRNKGAIVLHTIPLPLADLKSIIGYREKQIVASLWKKFNCHLLELHTTLPNVITLDFDVLTQGAAQTRDERMRHFGSMSYSVGAWHCLSTEIVSIVAAQKGLTKKVLALDLDQTLWGGVIGDDGEKGIALSDTFPGNQYKTFQKYIYRLHVQGVLLTIASKNDWNNVKNVFIENEHMILKEEDFIQIFCHWNPKTDSLRKMANQLNLGLDSFVFADDNPFERQLMKEELPDVTVLPIGKDPSHYVMELLDIGWFHTIALTNEDRKRSQKYKQLVKHEELKEASTSIEEYLEQLQMVLRWSRLEEHHISRVTQLSQRTNQFNLTTERLTEAEVTRTMDMSVAESIYTFGLEDRFGDNGLVGYFHISEEGKHWRIRNVVMSCRVFKRQVEAQALHLLIEQARAKGVQTISGTYRQTSKNGLVASFYEEHAFYRQGDEWMYSCKDPLPKVPWIKQQLSDERVNV</sequence>
<dbReference type="Gene3D" id="3.40.50.1000">
    <property type="entry name" value="HAD superfamily/HAD-like"/>
    <property type="match status" value="1"/>
</dbReference>
<accession>A0ABV6NP17</accession>
<reference evidence="2 3" key="1">
    <citation type="submission" date="2024-09" db="EMBL/GenBank/DDBJ databases">
        <authorList>
            <person name="Sun Q."/>
            <person name="Mori K."/>
        </authorList>
    </citation>
    <scope>NUCLEOTIDE SEQUENCE [LARGE SCALE GENOMIC DNA]</scope>
    <source>
        <strain evidence="2 3">NCAIM B.02301</strain>
    </source>
</reference>
<dbReference type="Pfam" id="PF21211">
    <property type="entry name" value="FkbH_N"/>
    <property type="match status" value="1"/>
</dbReference>
<evidence type="ECO:0000313" key="2">
    <source>
        <dbReference type="EMBL" id="MFC0562526.1"/>
    </source>
</evidence>
<dbReference type="InterPro" id="IPR036514">
    <property type="entry name" value="SGNH_hydro_sf"/>
</dbReference>
<dbReference type="Gene3D" id="3.40.50.1110">
    <property type="entry name" value="SGNH hydrolase"/>
    <property type="match status" value="1"/>
</dbReference>
<dbReference type="InterPro" id="IPR049369">
    <property type="entry name" value="BF1531-like_N"/>
</dbReference>
<dbReference type="EMBL" id="JBHLTR010000136">
    <property type="protein sequence ID" value="MFC0562526.1"/>
    <property type="molecule type" value="Genomic_DNA"/>
</dbReference>
<name>A0ABV6NP17_9BACI</name>
<dbReference type="InterPro" id="IPR010033">
    <property type="entry name" value="HAD_SF_ppase_IIIC"/>
</dbReference>
<comment type="caution">
    <text evidence="2">The sequence shown here is derived from an EMBL/GenBank/DDBJ whole genome shotgun (WGS) entry which is preliminary data.</text>
</comment>
<proteinExistence type="predicted"/>
<protein>
    <submittedName>
        <fullName evidence="2">HAD-IIIC family phosphatase</fullName>
    </submittedName>
</protein>
<dbReference type="InterPro" id="IPR023214">
    <property type="entry name" value="HAD_sf"/>
</dbReference>
<dbReference type="SUPFAM" id="SSF56784">
    <property type="entry name" value="HAD-like"/>
    <property type="match status" value="1"/>
</dbReference>